<name>A0A8H3IFS8_9LECA</name>
<dbReference type="InterPro" id="IPR020843">
    <property type="entry name" value="ER"/>
</dbReference>
<reference evidence="4" key="1">
    <citation type="submission" date="2021-03" db="EMBL/GenBank/DDBJ databases">
        <authorList>
            <person name="Tagirdzhanova G."/>
        </authorList>
    </citation>
    <scope>NUCLEOTIDE SEQUENCE</scope>
</reference>
<dbReference type="InterPro" id="IPR036291">
    <property type="entry name" value="NAD(P)-bd_dom_sf"/>
</dbReference>
<protein>
    <recommendedName>
        <fullName evidence="3">Enoyl reductase (ER) domain-containing protein</fullName>
    </recommendedName>
</protein>
<dbReference type="Gene3D" id="3.40.50.720">
    <property type="entry name" value="NAD(P)-binding Rossmann-like Domain"/>
    <property type="match status" value="1"/>
</dbReference>
<dbReference type="SMART" id="SM00829">
    <property type="entry name" value="PKS_ER"/>
    <property type="match status" value="1"/>
</dbReference>
<comment type="caution">
    <text evidence="4">The sequence shown here is derived from an EMBL/GenBank/DDBJ whole genome shotgun (WGS) entry which is preliminary data.</text>
</comment>
<evidence type="ECO:0000256" key="2">
    <source>
        <dbReference type="ARBA" id="ARBA00023002"/>
    </source>
</evidence>
<dbReference type="GO" id="GO:0016651">
    <property type="term" value="F:oxidoreductase activity, acting on NAD(P)H"/>
    <property type="evidence" value="ECO:0007669"/>
    <property type="project" value="InterPro"/>
</dbReference>
<evidence type="ECO:0000259" key="3">
    <source>
        <dbReference type="SMART" id="SM00829"/>
    </source>
</evidence>
<proteinExistence type="inferred from homology"/>
<dbReference type="SUPFAM" id="SSF50129">
    <property type="entry name" value="GroES-like"/>
    <property type="match status" value="1"/>
</dbReference>
<dbReference type="PANTHER" id="PTHR45348">
    <property type="entry name" value="HYPOTHETICAL OXIDOREDUCTASE (EUROFUNG)"/>
    <property type="match status" value="1"/>
</dbReference>
<dbReference type="InterPro" id="IPR013154">
    <property type="entry name" value="ADH-like_N"/>
</dbReference>
<keyword evidence="5" id="KW-1185">Reference proteome</keyword>
<dbReference type="PANTHER" id="PTHR45348:SF5">
    <property type="entry name" value="OXIDOREDUCTASE, PUTATIVE (AFU_ORTHOLOGUE AFUA_8G01420)-RELATED"/>
    <property type="match status" value="1"/>
</dbReference>
<sequence length="359" mass="38656">MKEAIVSAGPKVEIVDSPIPIPEPDQVVTKVMVSGSNPKDWKRSQWTGTSANQGDDIAGVVHSVGSNVVEFSRGDRVAAFHQMMAPGGSYAEYAVSWDHATFHIPKKTTFEEAATIPLAAMTAAFGLYQRLGLPPPWRPTTTPIPVIIYGAAAAVGSFAIQLARQSNIHPLICVAGRGIPHVEGMIDSSKGDVVLDYREGDEQLVQNLKAAVQNAGGKVEYAFDAVSDHGSYENICKVLDHKAGKITLVLPGKDYKEIPETVEKSLTTVGAAQIGTDSDPWQKKTGMQTGNEEFAMAFFRYFTRGLQKGFFKGHPYEVVPGGLAGIQGALQNLKDGKASAVKYVFRLDDTEGVSRHNVN</sequence>
<dbReference type="Pfam" id="PF08240">
    <property type="entry name" value="ADH_N"/>
    <property type="match status" value="1"/>
</dbReference>
<keyword evidence="2" id="KW-0560">Oxidoreductase</keyword>
<gene>
    <name evidence="4" type="ORF">ALECFALPRED_003439</name>
</gene>
<dbReference type="Proteomes" id="UP000664203">
    <property type="component" value="Unassembled WGS sequence"/>
</dbReference>
<evidence type="ECO:0000256" key="1">
    <source>
        <dbReference type="ARBA" id="ARBA00008072"/>
    </source>
</evidence>
<dbReference type="SUPFAM" id="SSF51735">
    <property type="entry name" value="NAD(P)-binding Rossmann-fold domains"/>
    <property type="match status" value="1"/>
</dbReference>
<comment type="similarity">
    <text evidence="1">Belongs to the zinc-containing alcohol dehydrogenase family.</text>
</comment>
<dbReference type="CDD" id="cd08249">
    <property type="entry name" value="enoyl_reductase_like"/>
    <property type="match status" value="1"/>
</dbReference>
<evidence type="ECO:0000313" key="5">
    <source>
        <dbReference type="Proteomes" id="UP000664203"/>
    </source>
</evidence>
<dbReference type="OrthoDB" id="3233595at2759"/>
<organism evidence="4 5">
    <name type="scientific">Alectoria fallacina</name>
    <dbReference type="NCBI Taxonomy" id="1903189"/>
    <lineage>
        <taxon>Eukaryota</taxon>
        <taxon>Fungi</taxon>
        <taxon>Dikarya</taxon>
        <taxon>Ascomycota</taxon>
        <taxon>Pezizomycotina</taxon>
        <taxon>Lecanoromycetes</taxon>
        <taxon>OSLEUM clade</taxon>
        <taxon>Lecanoromycetidae</taxon>
        <taxon>Lecanorales</taxon>
        <taxon>Lecanorineae</taxon>
        <taxon>Parmeliaceae</taxon>
        <taxon>Alectoria</taxon>
    </lineage>
</organism>
<dbReference type="AlphaFoldDB" id="A0A8H3IFS8"/>
<dbReference type="Gene3D" id="3.90.180.10">
    <property type="entry name" value="Medium-chain alcohol dehydrogenases, catalytic domain"/>
    <property type="match status" value="1"/>
</dbReference>
<feature type="domain" description="Enoyl reductase (ER)" evidence="3">
    <location>
        <begin position="9"/>
        <end position="306"/>
    </location>
</feature>
<dbReference type="InterPro" id="IPR047122">
    <property type="entry name" value="Trans-enoyl_RdTase-like"/>
</dbReference>
<dbReference type="EMBL" id="CAJPDR010000214">
    <property type="protein sequence ID" value="CAF9926422.1"/>
    <property type="molecule type" value="Genomic_DNA"/>
</dbReference>
<evidence type="ECO:0000313" key="4">
    <source>
        <dbReference type="EMBL" id="CAF9926422.1"/>
    </source>
</evidence>
<accession>A0A8H3IFS8</accession>
<dbReference type="InterPro" id="IPR011032">
    <property type="entry name" value="GroES-like_sf"/>
</dbReference>